<evidence type="ECO:0000259" key="1">
    <source>
        <dbReference type="Pfam" id="PF10057"/>
    </source>
</evidence>
<evidence type="ECO:0000313" key="3">
    <source>
        <dbReference type="Proteomes" id="UP000031972"/>
    </source>
</evidence>
<gene>
    <name evidence="2" type="ORF">KR50_10950</name>
</gene>
<organism evidence="2 3">
    <name type="scientific">Jeotgalibacillus campisalis</name>
    <dbReference type="NCBI Taxonomy" id="220754"/>
    <lineage>
        <taxon>Bacteria</taxon>
        <taxon>Bacillati</taxon>
        <taxon>Bacillota</taxon>
        <taxon>Bacilli</taxon>
        <taxon>Bacillales</taxon>
        <taxon>Caryophanaceae</taxon>
        <taxon>Jeotgalibacillus</taxon>
    </lineage>
</organism>
<reference evidence="2 3" key="1">
    <citation type="submission" date="2015-01" db="EMBL/GenBank/DDBJ databases">
        <title>Jeotgalibacillus campisalis genome sequencing.</title>
        <authorList>
            <person name="Goh K.M."/>
            <person name="Chan K.-G."/>
            <person name="Yaakop A.S."/>
            <person name="Ee R."/>
            <person name="Gan H.M."/>
            <person name="Chan C.S."/>
        </authorList>
    </citation>
    <scope>NUCLEOTIDE SEQUENCE [LARGE SCALE GENOMIC DNA]</scope>
    <source>
        <strain evidence="2 3">SF-57</strain>
    </source>
</reference>
<feature type="domain" description="Na+-translocating membrane potential-generating system MpsC" evidence="1">
    <location>
        <begin position="8"/>
        <end position="111"/>
    </location>
</feature>
<keyword evidence="3" id="KW-1185">Reference proteome</keyword>
<dbReference type="AlphaFoldDB" id="A0A0C2RFX2"/>
<comment type="caution">
    <text evidence="2">The sequence shown here is derived from an EMBL/GenBank/DDBJ whole genome shotgun (WGS) entry which is preliminary data.</text>
</comment>
<name>A0A0C2RFX2_9BACL</name>
<sequence length="227" mass="26852">MKIEAEIYSDMVRYVGKLLRDHFGKGPTSIYITYQHPLITIHLREFLAPMERVLMERNEIKRVEETRDLIMENILPDMKESLNKMLPVHINKLYFNWSLEDQSGMILGVMDNGEESSVPWPEEIDKEAFRQEINLLTKKGQKTPEKTELYWLSDRTIVAKRKGILVRIEKELISNGYTEELILTKRPMEKQLVREANLEDILHKKIQQIFVDWDFEDDVGYIILVTD</sequence>
<dbReference type="OrthoDB" id="2677857at2"/>
<dbReference type="PATRIC" id="fig|220754.4.peg.1115"/>
<accession>A0A0C2RFX2</accession>
<dbReference type="Pfam" id="PF10057">
    <property type="entry name" value="MpsC"/>
    <property type="match status" value="2"/>
</dbReference>
<protein>
    <recommendedName>
        <fullName evidence="1">Na+-translocating membrane potential-generating system MpsC domain-containing protein</fullName>
    </recommendedName>
</protein>
<evidence type="ECO:0000313" key="2">
    <source>
        <dbReference type="EMBL" id="KIL49060.1"/>
    </source>
</evidence>
<dbReference type="RefSeq" id="WP_084215500.1">
    <property type="nucleotide sequence ID" value="NZ_JXRR01000010.1"/>
</dbReference>
<dbReference type="Proteomes" id="UP000031972">
    <property type="component" value="Unassembled WGS sequence"/>
</dbReference>
<dbReference type="InterPro" id="IPR018745">
    <property type="entry name" value="MpsC"/>
</dbReference>
<feature type="domain" description="Na+-translocating membrane potential-generating system MpsC" evidence="1">
    <location>
        <begin position="132"/>
        <end position="227"/>
    </location>
</feature>
<proteinExistence type="predicted"/>
<dbReference type="EMBL" id="JXRR01000010">
    <property type="protein sequence ID" value="KIL49060.1"/>
    <property type="molecule type" value="Genomic_DNA"/>
</dbReference>